<dbReference type="InterPro" id="IPR011008">
    <property type="entry name" value="Dimeric_a/b-barrel"/>
</dbReference>
<dbReference type="Gene3D" id="3.30.70.100">
    <property type="match status" value="2"/>
</dbReference>
<dbReference type="Proteomes" id="UP001161247">
    <property type="component" value="Chromosome 3"/>
</dbReference>
<dbReference type="PROSITE" id="PS51502">
    <property type="entry name" value="S_R_A_B_BARREL"/>
    <property type="match status" value="2"/>
</dbReference>
<reference evidence="3" key="1">
    <citation type="submission" date="2023-03" db="EMBL/GenBank/DDBJ databases">
        <authorList>
            <person name="Julca I."/>
        </authorList>
    </citation>
    <scope>NUCLEOTIDE SEQUENCE</scope>
</reference>
<proteinExistence type="predicted"/>
<dbReference type="SUPFAM" id="SSF54909">
    <property type="entry name" value="Dimeric alpha+beta barrel"/>
    <property type="match status" value="2"/>
</dbReference>
<keyword evidence="4" id="KW-1185">Reference proteome</keyword>
<organism evidence="3 4">
    <name type="scientific">Oldenlandia corymbosa var. corymbosa</name>
    <dbReference type="NCBI Taxonomy" id="529605"/>
    <lineage>
        <taxon>Eukaryota</taxon>
        <taxon>Viridiplantae</taxon>
        <taxon>Streptophyta</taxon>
        <taxon>Embryophyta</taxon>
        <taxon>Tracheophyta</taxon>
        <taxon>Spermatophyta</taxon>
        <taxon>Magnoliopsida</taxon>
        <taxon>eudicotyledons</taxon>
        <taxon>Gunneridae</taxon>
        <taxon>Pentapetalae</taxon>
        <taxon>asterids</taxon>
        <taxon>lamiids</taxon>
        <taxon>Gentianales</taxon>
        <taxon>Rubiaceae</taxon>
        <taxon>Rubioideae</taxon>
        <taxon>Spermacoceae</taxon>
        <taxon>Hedyotis-Oldenlandia complex</taxon>
        <taxon>Oldenlandia</taxon>
    </lineage>
</organism>
<dbReference type="SMART" id="SM00886">
    <property type="entry name" value="Dabb"/>
    <property type="match status" value="2"/>
</dbReference>
<comment type="subunit">
    <text evidence="1">Homodimer.</text>
</comment>
<gene>
    <name evidence="3" type="ORF">OLC1_LOCUS10457</name>
</gene>
<dbReference type="InterPro" id="IPR013097">
    <property type="entry name" value="Dabb"/>
</dbReference>
<dbReference type="AlphaFoldDB" id="A0AAV1CZC3"/>
<dbReference type="EMBL" id="OX459120">
    <property type="protein sequence ID" value="CAI9100696.1"/>
    <property type="molecule type" value="Genomic_DNA"/>
</dbReference>
<feature type="domain" description="Stress-response A/B barrel" evidence="2">
    <location>
        <begin position="10"/>
        <end position="104"/>
    </location>
</feature>
<evidence type="ECO:0000259" key="2">
    <source>
        <dbReference type="PROSITE" id="PS51502"/>
    </source>
</evidence>
<protein>
    <submittedName>
        <fullName evidence="3">OLC1v1037852C1</fullName>
    </submittedName>
</protein>
<dbReference type="PANTHER" id="PTHR33178">
    <property type="match status" value="1"/>
</dbReference>
<dbReference type="PANTHER" id="PTHR33178:SF3">
    <property type="entry name" value="STRESS-RESPONSE A_B BARREL DOMAIN-CONTAINING PROTEIN UP3"/>
    <property type="match status" value="1"/>
</dbReference>
<dbReference type="Pfam" id="PF07876">
    <property type="entry name" value="Dabb"/>
    <property type="match status" value="2"/>
</dbReference>
<evidence type="ECO:0000256" key="1">
    <source>
        <dbReference type="ARBA" id="ARBA00011738"/>
    </source>
</evidence>
<sequence>MAADNPTRFVEHIVLFKAKPEVEPDRVDAMVQNLQNLASIETVLHFTAGPIRNFRPSSSLTFTHMIYSRYATKEDLDGFAVHPVHLGVIGQTKPLLDDVMAVDWWHSSDSITIPSGSVLRVSFLKLKDNLEETEKNQLLGIIEGLKDKFPSIQELSVGENFSPARCKGFSIASVAVFKDAGELEKFDSEWEAVASEQRDLMKEKVEDAIVFDYVKP</sequence>
<feature type="domain" description="Stress-response A/B barrel" evidence="2">
    <location>
        <begin position="118"/>
        <end position="213"/>
    </location>
</feature>
<name>A0AAV1CZC3_OLDCO</name>
<dbReference type="InterPro" id="IPR044662">
    <property type="entry name" value="HS1/DABB1-like"/>
</dbReference>
<evidence type="ECO:0000313" key="4">
    <source>
        <dbReference type="Proteomes" id="UP001161247"/>
    </source>
</evidence>
<accession>A0AAV1CZC3</accession>
<evidence type="ECO:0000313" key="3">
    <source>
        <dbReference type="EMBL" id="CAI9100696.1"/>
    </source>
</evidence>